<dbReference type="Gene3D" id="1.10.10.10">
    <property type="entry name" value="Winged helix-like DNA-binding domain superfamily/Winged helix DNA-binding domain"/>
    <property type="match status" value="1"/>
</dbReference>
<evidence type="ECO:0000256" key="3">
    <source>
        <dbReference type="ARBA" id="ARBA00011738"/>
    </source>
</evidence>
<evidence type="ECO:0000256" key="8">
    <source>
        <dbReference type="ARBA" id="ARBA00023125"/>
    </source>
</evidence>
<evidence type="ECO:0000256" key="9">
    <source>
        <dbReference type="ARBA" id="ARBA00023159"/>
    </source>
</evidence>
<dbReference type="InterPro" id="IPR022687">
    <property type="entry name" value="HTH_DTXR"/>
</dbReference>
<dbReference type="SMART" id="SM00529">
    <property type="entry name" value="HTH_DTXR"/>
    <property type="match status" value="1"/>
</dbReference>
<evidence type="ECO:0000256" key="12">
    <source>
        <dbReference type="ARBA" id="ARBA00025185"/>
    </source>
</evidence>
<dbReference type="InterPro" id="IPR022689">
    <property type="entry name" value="Iron_dep_repressor"/>
</dbReference>
<keyword evidence="5" id="KW-0963">Cytoplasm</keyword>
<organism evidence="16 17">
    <name type="scientific">Rhizobium lusitanum</name>
    <dbReference type="NCBI Taxonomy" id="293958"/>
    <lineage>
        <taxon>Bacteria</taxon>
        <taxon>Pseudomonadati</taxon>
        <taxon>Pseudomonadota</taxon>
        <taxon>Alphaproteobacteria</taxon>
        <taxon>Hyphomicrobiales</taxon>
        <taxon>Rhizobiaceae</taxon>
        <taxon>Rhizobium/Agrobacterium group</taxon>
        <taxon>Rhizobium</taxon>
    </lineage>
</organism>
<dbReference type="InterPro" id="IPR012318">
    <property type="entry name" value="HTH_CRP"/>
</dbReference>
<keyword evidence="11" id="KW-0464">Manganese</keyword>
<evidence type="ECO:0000256" key="2">
    <source>
        <dbReference type="ARBA" id="ARBA00007871"/>
    </source>
</evidence>
<evidence type="ECO:0000256" key="14">
    <source>
        <dbReference type="SAM" id="MobiDB-lite"/>
    </source>
</evidence>
<evidence type="ECO:0000256" key="1">
    <source>
        <dbReference type="ARBA" id="ARBA00004496"/>
    </source>
</evidence>
<dbReference type="OrthoDB" id="9791355at2"/>
<evidence type="ECO:0000256" key="10">
    <source>
        <dbReference type="ARBA" id="ARBA00023163"/>
    </source>
</evidence>
<evidence type="ECO:0000256" key="4">
    <source>
        <dbReference type="ARBA" id="ARBA00022386"/>
    </source>
</evidence>
<comment type="function">
    <text evidence="12">In the presence of manganese, represses expression of mntH and mntS. Up-regulates expression of mntP.</text>
</comment>
<evidence type="ECO:0000256" key="7">
    <source>
        <dbReference type="ARBA" id="ARBA00023015"/>
    </source>
</evidence>
<dbReference type="InterPro" id="IPR001367">
    <property type="entry name" value="Fe_dep_repressor"/>
</dbReference>
<comment type="subunit">
    <text evidence="3">Homodimer.</text>
</comment>
<dbReference type="PROSITE" id="PS50944">
    <property type="entry name" value="HTH_DTXR"/>
    <property type="match status" value="1"/>
</dbReference>
<dbReference type="Pfam" id="PF02742">
    <property type="entry name" value="Fe_dep_repr_C"/>
    <property type="match status" value="1"/>
</dbReference>
<comment type="similarity">
    <text evidence="2">Belongs to the DtxR/MntR family.</text>
</comment>
<dbReference type="NCBIfam" id="NF008273">
    <property type="entry name" value="PRK11050.1"/>
    <property type="match status" value="1"/>
</dbReference>
<accession>A0A1C3WP95</accession>
<reference evidence="16 17" key="1">
    <citation type="submission" date="2016-08" db="EMBL/GenBank/DDBJ databases">
        <authorList>
            <person name="Seilhamer J.J."/>
        </authorList>
    </citation>
    <scope>NUCLEOTIDE SEQUENCE [LARGE SCALE GENOMIC DNA]</scope>
    <source>
        <strain evidence="16 17">P1-7</strain>
    </source>
</reference>
<evidence type="ECO:0000313" key="16">
    <source>
        <dbReference type="EMBL" id="SCB41857.1"/>
    </source>
</evidence>
<keyword evidence="8" id="KW-0238">DNA-binding</keyword>
<evidence type="ECO:0000313" key="17">
    <source>
        <dbReference type="Proteomes" id="UP000199205"/>
    </source>
</evidence>
<dbReference type="Gene3D" id="1.10.60.10">
    <property type="entry name" value="Iron dependent repressor, metal binding and dimerisation domain"/>
    <property type="match status" value="1"/>
</dbReference>
<evidence type="ECO:0000256" key="13">
    <source>
        <dbReference type="ARBA" id="ARBA00032593"/>
    </source>
</evidence>
<dbReference type="GO" id="GO:0046983">
    <property type="term" value="F:protein dimerization activity"/>
    <property type="evidence" value="ECO:0007669"/>
    <property type="project" value="InterPro"/>
</dbReference>
<dbReference type="GO" id="GO:0046914">
    <property type="term" value="F:transition metal ion binding"/>
    <property type="evidence" value="ECO:0007669"/>
    <property type="project" value="InterPro"/>
</dbReference>
<evidence type="ECO:0000259" key="15">
    <source>
        <dbReference type="PROSITE" id="PS50944"/>
    </source>
</evidence>
<dbReference type="PANTHER" id="PTHR33238">
    <property type="entry name" value="IRON (METAL) DEPENDENT REPRESSOR, DTXR FAMILY"/>
    <property type="match status" value="1"/>
</dbReference>
<dbReference type="GO" id="GO:0003700">
    <property type="term" value="F:DNA-binding transcription factor activity"/>
    <property type="evidence" value="ECO:0007669"/>
    <property type="project" value="InterPro"/>
</dbReference>
<dbReference type="InterPro" id="IPR036388">
    <property type="entry name" value="WH-like_DNA-bd_sf"/>
</dbReference>
<feature type="domain" description="HTH dtxR-type" evidence="15">
    <location>
        <begin position="32"/>
        <end position="93"/>
    </location>
</feature>
<dbReference type="AlphaFoldDB" id="A0A1C3WP95"/>
<keyword evidence="9" id="KW-0010">Activator</keyword>
<dbReference type="GO" id="GO:0003677">
    <property type="term" value="F:DNA binding"/>
    <property type="evidence" value="ECO:0007669"/>
    <property type="project" value="UniProtKB-KW"/>
</dbReference>
<comment type="subcellular location">
    <subcellularLocation>
        <location evidence="1">Cytoplasm</location>
    </subcellularLocation>
</comment>
<evidence type="ECO:0000256" key="5">
    <source>
        <dbReference type="ARBA" id="ARBA00022490"/>
    </source>
</evidence>
<feature type="region of interest" description="Disordered" evidence="14">
    <location>
        <begin position="1"/>
        <end position="29"/>
    </location>
</feature>
<dbReference type="InterPro" id="IPR050536">
    <property type="entry name" value="DtxR_MntR_Metal-Reg"/>
</dbReference>
<feature type="compositionally biased region" description="Basic and acidic residues" evidence="14">
    <location>
        <begin position="17"/>
        <end position="29"/>
    </location>
</feature>
<dbReference type="RefSeq" id="WP_037197698.1">
    <property type="nucleotide sequence ID" value="NZ_FMAF01000014.1"/>
</dbReference>
<dbReference type="SMART" id="SM00419">
    <property type="entry name" value="HTH_CRP"/>
    <property type="match status" value="1"/>
</dbReference>
<dbReference type="Proteomes" id="UP000199205">
    <property type="component" value="Unassembled WGS sequence"/>
</dbReference>
<dbReference type="GO" id="GO:0005737">
    <property type="term" value="C:cytoplasm"/>
    <property type="evidence" value="ECO:0007669"/>
    <property type="project" value="UniProtKB-SubCell"/>
</dbReference>
<gene>
    <name evidence="16" type="ORF">GA0061101_114100</name>
</gene>
<sequence length="159" mass="18012">MTKLPATPESRLASTEIESHAEAFQKSREDRRTELMEDYVELIADLIEHAGEARQTDIAQRLGVTQPTVAKMLKRLAEENLITQRPYRGVFLTEEGQRLAAATRRRHEVVEAVLCRLGVDPDTARNDAEGIEHHVSEKTLEAFERFLKTQQAVVRPPIA</sequence>
<dbReference type="InterPro" id="IPR036421">
    <property type="entry name" value="Fe_dep_repressor_sf"/>
</dbReference>
<dbReference type="InterPro" id="IPR036390">
    <property type="entry name" value="WH_DNA-bd_sf"/>
</dbReference>
<evidence type="ECO:0000256" key="6">
    <source>
        <dbReference type="ARBA" id="ARBA00022491"/>
    </source>
</evidence>
<proteinExistence type="inferred from homology"/>
<name>A0A1C3WP95_9HYPH</name>
<keyword evidence="7" id="KW-0805">Transcription regulation</keyword>
<keyword evidence="6" id="KW-0678">Repressor</keyword>
<dbReference type="Pfam" id="PF01325">
    <property type="entry name" value="Fe_dep_repress"/>
    <property type="match status" value="1"/>
</dbReference>
<dbReference type="SUPFAM" id="SSF46785">
    <property type="entry name" value="Winged helix' DNA-binding domain"/>
    <property type="match status" value="1"/>
</dbReference>
<dbReference type="PANTHER" id="PTHR33238:SF11">
    <property type="entry name" value="TRANSCRIPTIONAL REGULATOR MNTR"/>
    <property type="match status" value="1"/>
</dbReference>
<evidence type="ECO:0000256" key="11">
    <source>
        <dbReference type="ARBA" id="ARBA00023211"/>
    </source>
</evidence>
<keyword evidence="10" id="KW-0804">Transcription</keyword>
<dbReference type="SMART" id="SM00347">
    <property type="entry name" value="HTH_MARR"/>
    <property type="match status" value="1"/>
</dbReference>
<dbReference type="EMBL" id="FMAF01000014">
    <property type="protein sequence ID" value="SCB41857.1"/>
    <property type="molecule type" value="Genomic_DNA"/>
</dbReference>
<protein>
    <recommendedName>
        <fullName evidence="4">Transcriptional regulator MntR</fullName>
    </recommendedName>
    <alternativeName>
        <fullName evidence="13">Manganese transport regulator</fullName>
    </alternativeName>
</protein>
<dbReference type="InterPro" id="IPR000835">
    <property type="entry name" value="HTH_MarR-typ"/>
</dbReference>